<evidence type="ECO:0000256" key="2">
    <source>
        <dbReference type="ARBA" id="ARBA00022723"/>
    </source>
</evidence>
<dbReference type="InterPro" id="IPR027267">
    <property type="entry name" value="AH/BAR_dom_sf"/>
</dbReference>
<feature type="coiled-coil region" evidence="6">
    <location>
        <begin position="33"/>
        <end position="64"/>
    </location>
</feature>
<feature type="compositionally biased region" description="Low complexity" evidence="7">
    <location>
        <begin position="560"/>
        <end position="572"/>
    </location>
</feature>
<gene>
    <name evidence="10" type="ORF">DMC30DRAFT_55157</name>
</gene>
<feature type="compositionally biased region" description="Basic residues" evidence="7">
    <location>
        <begin position="578"/>
        <end position="595"/>
    </location>
</feature>
<dbReference type="AlphaFoldDB" id="A0A5C5G2L1"/>
<organism evidence="10 11">
    <name type="scientific">Rhodotorula diobovata</name>
    <dbReference type="NCBI Taxonomy" id="5288"/>
    <lineage>
        <taxon>Eukaryota</taxon>
        <taxon>Fungi</taxon>
        <taxon>Dikarya</taxon>
        <taxon>Basidiomycota</taxon>
        <taxon>Pucciniomycotina</taxon>
        <taxon>Microbotryomycetes</taxon>
        <taxon>Sporidiobolales</taxon>
        <taxon>Sporidiobolaceae</taxon>
        <taxon>Rhodotorula</taxon>
    </lineage>
</organism>
<evidence type="ECO:0000256" key="3">
    <source>
        <dbReference type="ARBA" id="ARBA00022771"/>
    </source>
</evidence>
<feature type="compositionally biased region" description="Low complexity" evidence="7">
    <location>
        <begin position="1"/>
        <end position="19"/>
    </location>
</feature>
<feature type="domain" description="PH" evidence="8">
    <location>
        <begin position="409"/>
        <end position="515"/>
    </location>
</feature>
<sequence length="890" mass="95235">MDARPSATAASPAPTTTGPDELTEDGPLFRAHIASLERRAVSLRHALKKLLRALEASLSALQAAAQANASLDEALEDISAASLTSQGSALGGLYARELEGRRTRARDQARREADRAKELAERVKGAVDRIKVVEERRKTFDAESKRYYDELAKYLARAESDPAKVASLDAKQAERAASFRQERVDFFSFLEGLVESEEGAVAAWLRSWAGLLENGAEPSVDEHRSDSLAALEGAGARSKPRPSAGSSVGGESWQQHLEGFPDYLAEAVTGPDDPLPLPATSDDGHSAAPSASGQSALSRTTTEGGTESGSAPSSEKARRRRSSLPVFGLGNGAVEKDKEPSGKRDRLRGFFKSAHQSISSALPTSSSSAALADVLVTRHASPPPPVPRPSAPAPAHLSVPPRASPAVQPRKKEGFLHATEAGQKHTTSGDAGARYHRYWVTLSEGQLVEYDRWTDAMQVHGSPINLLRASARISKQAGDRRFVFEVLTPELRRVYQADSEKECQEWVAAIQKSVESLLNGTSSVRHFDASRLQGSVSPSPLGELSSSSSSLPNALDEPTSPRSRFPPFLLRRASAGNHSRKHSQSSSKKDKRRSVQHLPSLHTHSHSSTPPVPSFSFDLDRSPGPLPDRSFFDASSRRGMWAFSDGDAPPPPPGAARPSIAALGLGSGAAASRSTPDLHRAPSPVGSLPSSREVDEEHWLGDGDGENGGVDSRAARGLTPEERAISDAVRTWASSSAPASATAPTHSDTPTPEQAKLRNASRIAAVAARSEPEWDNARCADCRAEGATWASWNLGVTLCIRCSGVHRSLGTHVSKVRSVDLDDWSDEQLERMEQVGNAGSNAFFEARLPPGTVEALTDLTVASFIREKYVDKRWAALDRPAPGLPVPQAL</sequence>
<feature type="region of interest" description="Disordered" evidence="7">
    <location>
        <begin position="379"/>
        <end position="409"/>
    </location>
</feature>
<feature type="region of interest" description="Disordered" evidence="7">
    <location>
        <begin position="666"/>
        <end position="714"/>
    </location>
</feature>
<keyword evidence="4" id="KW-0862">Zinc</keyword>
<dbReference type="Pfam" id="PF16746">
    <property type="entry name" value="BAR_3"/>
    <property type="match status" value="1"/>
</dbReference>
<feature type="compositionally biased region" description="Low complexity" evidence="7">
    <location>
        <begin position="597"/>
        <end position="617"/>
    </location>
</feature>
<feature type="coiled-coil region" evidence="6">
    <location>
        <begin position="95"/>
        <end position="136"/>
    </location>
</feature>
<evidence type="ECO:0000313" key="11">
    <source>
        <dbReference type="Proteomes" id="UP000311382"/>
    </source>
</evidence>
<dbReference type="SUPFAM" id="SSF103657">
    <property type="entry name" value="BAR/IMD domain-like"/>
    <property type="match status" value="1"/>
</dbReference>
<keyword evidence="1" id="KW-0343">GTPase activation</keyword>
<dbReference type="Gene3D" id="1.20.1270.60">
    <property type="entry name" value="Arfaptin homology (AH) domain/BAR domain"/>
    <property type="match status" value="1"/>
</dbReference>
<name>A0A5C5G2L1_9BASI</name>
<reference evidence="10 11" key="1">
    <citation type="submission" date="2019-03" db="EMBL/GenBank/DDBJ databases">
        <title>Rhodosporidium diobovatum UCD-FST 08-225 genome sequencing, assembly, and annotation.</title>
        <authorList>
            <person name="Fakankun I.U."/>
            <person name="Fristensky B."/>
            <person name="Levin D.B."/>
        </authorList>
    </citation>
    <scope>NUCLEOTIDE SEQUENCE [LARGE SCALE GENOMIC DNA]</scope>
    <source>
        <strain evidence="10 11">UCD-FST 08-225</strain>
    </source>
</reference>
<dbReference type="InterPro" id="IPR045258">
    <property type="entry name" value="ACAP1/2/3-like"/>
</dbReference>
<dbReference type="FunFam" id="1.10.220.150:FF:000009">
    <property type="entry name" value="stromal membrane-associated protein 1 isoform X1"/>
    <property type="match status" value="1"/>
</dbReference>
<keyword evidence="6" id="KW-0175">Coiled coil</keyword>
<keyword evidence="11" id="KW-1185">Reference proteome</keyword>
<evidence type="ECO:0000259" key="9">
    <source>
        <dbReference type="PROSITE" id="PS50115"/>
    </source>
</evidence>
<evidence type="ECO:0000256" key="6">
    <source>
        <dbReference type="SAM" id="Coils"/>
    </source>
</evidence>
<dbReference type="InterPro" id="IPR037278">
    <property type="entry name" value="ARFGAP/RecO"/>
</dbReference>
<dbReference type="SMART" id="SM00233">
    <property type="entry name" value="PH"/>
    <property type="match status" value="1"/>
</dbReference>
<feature type="region of interest" description="Disordered" evidence="7">
    <location>
        <begin position="1"/>
        <end position="26"/>
    </location>
</feature>
<evidence type="ECO:0000256" key="4">
    <source>
        <dbReference type="ARBA" id="ARBA00022833"/>
    </source>
</evidence>
<dbReference type="SUPFAM" id="SSF57863">
    <property type="entry name" value="ArfGap/RecO-like zinc finger"/>
    <property type="match status" value="1"/>
</dbReference>
<dbReference type="InterPro" id="IPR004148">
    <property type="entry name" value="BAR_dom"/>
</dbReference>
<dbReference type="InterPro" id="IPR011993">
    <property type="entry name" value="PH-like_dom_sf"/>
</dbReference>
<dbReference type="PROSITE" id="PS50115">
    <property type="entry name" value="ARFGAP"/>
    <property type="match status" value="1"/>
</dbReference>
<feature type="domain" description="Arf-GAP" evidence="9">
    <location>
        <begin position="762"/>
        <end position="883"/>
    </location>
</feature>
<feature type="compositionally biased region" description="Basic and acidic residues" evidence="7">
    <location>
        <begin position="692"/>
        <end position="701"/>
    </location>
</feature>
<dbReference type="GO" id="GO:0005096">
    <property type="term" value="F:GTPase activator activity"/>
    <property type="evidence" value="ECO:0007669"/>
    <property type="project" value="UniProtKB-KW"/>
</dbReference>
<dbReference type="Proteomes" id="UP000311382">
    <property type="component" value="Unassembled WGS sequence"/>
</dbReference>
<dbReference type="SMART" id="SM00105">
    <property type="entry name" value="ArfGap"/>
    <property type="match status" value="1"/>
</dbReference>
<feature type="region of interest" description="Disordered" evidence="7">
    <location>
        <begin position="732"/>
        <end position="756"/>
    </location>
</feature>
<dbReference type="PROSITE" id="PS50003">
    <property type="entry name" value="PH_DOMAIN"/>
    <property type="match status" value="1"/>
</dbReference>
<keyword evidence="3 5" id="KW-0863">Zinc-finger</keyword>
<accession>A0A5C5G2L1</accession>
<dbReference type="InterPro" id="IPR038508">
    <property type="entry name" value="ArfGAP_dom_sf"/>
</dbReference>
<protein>
    <submittedName>
        <fullName evidence="10">Putative GTPase activating protein for Arf-domain-containing protein</fullName>
    </submittedName>
</protein>
<feature type="compositionally biased region" description="Basic and acidic residues" evidence="7">
    <location>
        <begin position="334"/>
        <end position="345"/>
    </location>
</feature>
<feature type="compositionally biased region" description="Polar residues" evidence="7">
    <location>
        <begin position="289"/>
        <end position="299"/>
    </location>
</feature>
<dbReference type="Pfam" id="PF00169">
    <property type="entry name" value="PH"/>
    <property type="match status" value="1"/>
</dbReference>
<comment type="caution">
    <text evidence="10">The sequence shown here is derived from an EMBL/GenBank/DDBJ whole genome shotgun (WGS) entry which is preliminary data.</text>
</comment>
<feature type="compositionally biased region" description="Low complexity" evidence="7">
    <location>
        <begin position="300"/>
        <end position="314"/>
    </location>
</feature>
<feature type="compositionally biased region" description="Pro residues" evidence="7">
    <location>
        <begin position="381"/>
        <end position="392"/>
    </location>
</feature>
<evidence type="ECO:0000313" key="10">
    <source>
        <dbReference type="EMBL" id="TNY23155.1"/>
    </source>
</evidence>
<dbReference type="GO" id="GO:0008270">
    <property type="term" value="F:zinc ion binding"/>
    <property type="evidence" value="ECO:0007669"/>
    <property type="project" value="UniProtKB-KW"/>
</dbReference>
<dbReference type="PANTHER" id="PTHR23180:SF160">
    <property type="entry name" value="ADP-RIBOSYLATION FACTOR GTPASE-ACTIVATING PROTEIN EFFECTOR PROTEIN 1"/>
    <property type="match status" value="1"/>
</dbReference>
<proteinExistence type="predicted"/>
<evidence type="ECO:0000259" key="8">
    <source>
        <dbReference type="PROSITE" id="PS50003"/>
    </source>
</evidence>
<dbReference type="CDD" id="cd08204">
    <property type="entry name" value="ArfGap"/>
    <property type="match status" value="1"/>
</dbReference>
<dbReference type="GO" id="GO:0005737">
    <property type="term" value="C:cytoplasm"/>
    <property type="evidence" value="ECO:0007669"/>
    <property type="project" value="InterPro"/>
</dbReference>
<feature type="compositionally biased region" description="Low complexity" evidence="7">
    <location>
        <begin position="732"/>
        <end position="752"/>
    </location>
</feature>
<dbReference type="InterPro" id="IPR001849">
    <property type="entry name" value="PH_domain"/>
</dbReference>
<dbReference type="STRING" id="5288.A0A5C5G2L1"/>
<dbReference type="Pfam" id="PF01412">
    <property type="entry name" value="ArfGap"/>
    <property type="match status" value="1"/>
</dbReference>
<evidence type="ECO:0000256" key="1">
    <source>
        <dbReference type="ARBA" id="ARBA00022468"/>
    </source>
</evidence>
<feature type="region of interest" description="Disordered" evidence="7">
    <location>
        <begin position="265"/>
        <end position="345"/>
    </location>
</feature>
<evidence type="ECO:0000256" key="5">
    <source>
        <dbReference type="PROSITE-ProRule" id="PRU00288"/>
    </source>
</evidence>
<dbReference type="EMBL" id="SOZI01000014">
    <property type="protein sequence ID" value="TNY23155.1"/>
    <property type="molecule type" value="Genomic_DNA"/>
</dbReference>
<feature type="region of interest" description="Disordered" evidence="7">
    <location>
        <begin position="232"/>
        <end position="253"/>
    </location>
</feature>
<feature type="region of interest" description="Disordered" evidence="7">
    <location>
        <begin position="535"/>
        <end position="621"/>
    </location>
</feature>
<dbReference type="Gene3D" id="2.30.29.30">
    <property type="entry name" value="Pleckstrin-homology domain (PH domain)/Phosphotyrosine-binding domain (PTB)"/>
    <property type="match status" value="1"/>
</dbReference>
<keyword evidence="2" id="KW-0479">Metal-binding</keyword>
<dbReference type="SUPFAM" id="SSF50729">
    <property type="entry name" value="PH domain-like"/>
    <property type="match status" value="1"/>
</dbReference>
<evidence type="ECO:0000256" key="7">
    <source>
        <dbReference type="SAM" id="MobiDB-lite"/>
    </source>
</evidence>
<dbReference type="Gene3D" id="1.10.220.150">
    <property type="entry name" value="Arf GTPase activating protein"/>
    <property type="match status" value="1"/>
</dbReference>
<dbReference type="PANTHER" id="PTHR23180">
    <property type="entry name" value="CENTAURIN/ARF"/>
    <property type="match status" value="1"/>
</dbReference>
<dbReference type="OrthoDB" id="10266696at2759"/>
<feature type="compositionally biased region" description="Low complexity" evidence="7">
    <location>
        <begin position="535"/>
        <end position="552"/>
    </location>
</feature>
<dbReference type="PRINTS" id="PR00405">
    <property type="entry name" value="REVINTRACTNG"/>
</dbReference>
<dbReference type="InterPro" id="IPR001164">
    <property type="entry name" value="ArfGAP_dom"/>
</dbReference>